<evidence type="ECO:0000256" key="6">
    <source>
        <dbReference type="ARBA" id="ARBA00022525"/>
    </source>
</evidence>
<keyword evidence="17" id="KW-0966">Cell projection</keyword>
<dbReference type="KEGG" id="gsh:117352296"/>
<keyword evidence="29" id="KW-1185">Reference proteome</keyword>
<dbReference type="GO" id="GO:0007155">
    <property type="term" value="P:cell adhesion"/>
    <property type="evidence" value="ECO:0007669"/>
    <property type="project" value="UniProtKB-KW"/>
</dbReference>
<keyword evidence="14" id="KW-1015">Disulfide bond</keyword>
<dbReference type="GO" id="GO:0009986">
    <property type="term" value="C:cell surface"/>
    <property type="evidence" value="ECO:0007669"/>
    <property type="project" value="UniProtKB-ARBA"/>
</dbReference>
<dbReference type="Pfam" id="PF00193">
    <property type="entry name" value="Xlink"/>
    <property type="match status" value="1"/>
</dbReference>
<feature type="domain" description="Link" evidence="28">
    <location>
        <begin position="33"/>
        <end position="122"/>
    </location>
</feature>
<gene>
    <name evidence="30" type="primary">CD44</name>
</gene>
<dbReference type="InterPro" id="IPR001231">
    <property type="entry name" value="CD44_antigen"/>
</dbReference>
<evidence type="ECO:0000256" key="26">
    <source>
        <dbReference type="SAM" id="Phobius"/>
    </source>
</evidence>
<keyword evidence="6" id="KW-0964">Secreted</keyword>
<feature type="compositionally biased region" description="Polar residues" evidence="25">
    <location>
        <begin position="256"/>
        <end position="267"/>
    </location>
</feature>
<organism evidence="29 30">
    <name type="scientific">Geotrypetes seraphini</name>
    <name type="common">Gaboon caecilian</name>
    <name type="synonym">Caecilia seraphini</name>
    <dbReference type="NCBI Taxonomy" id="260995"/>
    <lineage>
        <taxon>Eukaryota</taxon>
        <taxon>Metazoa</taxon>
        <taxon>Chordata</taxon>
        <taxon>Craniata</taxon>
        <taxon>Vertebrata</taxon>
        <taxon>Euteleostomi</taxon>
        <taxon>Amphibia</taxon>
        <taxon>Gymnophiona</taxon>
        <taxon>Geotrypetes</taxon>
    </lineage>
</organism>
<evidence type="ECO:0000256" key="20">
    <source>
        <dbReference type="ARBA" id="ARBA00031179"/>
    </source>
</evidence>
<feature type="signal peptide" evidence="27">
    <location>
        <begin position="1"/>
        <end position="20"/>
    </location>
</feature>
<feature type="chain" id="PRO_5028463230" description="CD44 antigen" evidence="27">
    <location>
        <begin position="21"/>
        <end position="550"/>
    </location>
</feature>
<dbReference type="InterPro" id="IPR000538">
    <property type="entry name" value="Link_dom"/>
</dbReference>
<dbReference type="InParanoid" id="A0A6P8P5U8"/>
<feature type="compositionally biased region" description="Basic and acidic residues" evidence="25">
    <location>
        <begin position="281"/>
        <end position="355"/>
    </location>
</feature>
<dbReference type="AlphaFoldDB" id="A0A6P8P5U8"/>
<evidence type="ECO:0000256" key="10">
    <source>
        <dbReference type="ARBA" id="ARBA00022889"/>
    </source>
</evidence>
<evidence type="ECO:0000256" key="25">
    <source>
        <dbReference type="SAM" id="MobiDB-lite"/>
    </source>
</evidence>
<dbReference type="OrthoDB" id="9938473at2759"/>
<dbReference type="PROSITE" id="PS50963">
    <property type="entry name" value="LINK_2"/>
    <property type="match status" value="1"/>
</dbReference>
<comment type="subcellular location">
    <subcellularLocation>
        <location evidence="2">Cell membrane</location>
        <topology evidence="2">Single-pass type I membrane protein</topology>
    </subcellularLocation>
    <subcellularLocation>
        <location evidence="1">Cell projection</location>
        <location evidence="1">Microvillus</location>
    </subcellularLocation>
    <subcellularLocation>
        <location evidence="3">Secreted</location>
    </subcellularLocation>
</comment>
<dbReference type="SUPFAM" id="SSF56436">
    <property type="entry name" value="C-type lectin-like"/>
    <property type="match status" value="1"/>
</dbReference>
<dbReference type="GO" id="GO:0005576">
    <property type="term" value="C:extracellular region"/>
    <property type="evidence" value="ECO:0007669"/>
    <property type="project" value="UniProtKB-SubCell"/>
</dbReference>
<dbReference type="PROSITE" id="PS01241">
    <property type="entry name" value="LINK_1"/>
    <property type="match status" value="1"/>
</dbReference>
<dbReference type="CDD" id="cd03516">
    <property type="entry name" value="Link_domain_CD44_like"/>
    <property type="match status" value="1"/>
</dbReference>
<dbReference type="PANTHER" id="PTHR10225">
    <property type="entry name" value="HYALURONAN RECEPTOR"/>
    <property type="match status" value="1"/>
</dbReference>
<dbReference type="GO" id="GO:0070374">
    <property type="term" value="P:positive regulation of ERK1 and ERK2 cascade"/>
    <property type="evidence" value="ECO:0007669"/>
    <property type="project" value="TreeGrafter"/>
</dbReference>
<keyword evidence="11" id="KW-0654">Proteoglycan</keyword>
<dbReference type="GO" id="GO:0006954">
    <property type="term" value="P:inflammatory response"/>
    <property type="evidence" value="ECO:0007669"/>
    <property type="project" value="TreeGrafter"/>
</dbReference>
<evidence type="ECO:0000256" key="8">
    <source>
        <dbReference type="ARBA" id="ARBA00022692"/>
    </source>
</evidence>
<dbReference type="GeneID" id="117352296"/>
<evidence type="ECO:0000259" key="28">
    <source>
        <dbReference type="PROSITE" id="PS50963"/>
    </source>
</evidence>
<evidence type="ECO:0000256" key="7">
    <source>
        <dbReference type="ARBA" id="ARBA00022553"/>
    </source>
</evidence>
<reference evidence="30" key="1">
    <citation type="submission" date="2025-08" db="UniProtKB">
        <authorList>
            <consortium name="RefSeq"/>
        </authorList>
    </citation>
    <scope>IDENTIFICATION</scope>
</reference>
<keyword evidence="16" id="KW-0325">Glycoprotein</keyword>
<dbReference type="FunCoup" id="A0A6P8P5U8">
    <property type="interactions" value="1000"/>
</dbReference>
<evidence type="ECO:0000256" key="15">
    <source>
        <dbReference type="ARBA" id="ARBA00023170"/>
    </source>
</evidence>
<dbReference type="Gene3D" id="3.10.100.10">
    <property type="entry name" value="Mannose-Binding Protein A, subunit A"/>
    <property type="match status" value="1"/>
</dbReference>
<feature type="compositionally biased region" description="Basic and acidic residues" evidence="25">
    <location>
        <begin position="366"/>
        <end position="377"/>
    </location>
</feature>
<evidence type="ECO:0000256" key="5">
    <source>
        <dbReference type="ARBA" id="ARBA00022475"/>
    </source>
</evidence>
<comment type="caution">
    <text evidence="24">Lacks conserved residue(s) required for the propagation of feature annotation.</text>
</comment>
<feature type="compositionally biased region" description="Low complexity" evidence="25">
    <location>
        <begin position="356"/>
        <end position="365"/>
    </location>
</feature>
<dbReference type="GO" id="GO:0004896">
    <property type="term" value="F:cytokine receptor activity"/>
    <property type="evidence" value="ECO:0007669"/>
    <property type="project" value="TreeGrafter"/>
</dbReference>
<evidence type="ECO:0000256" key="11">
    <source>
        <dbReference type="ARBA" id="ARBA00022974"/>
    </source>
</evidence>
<feature type="transmembrane region" description="Helical" evidence="26">
    <location>
        <begin position="457"/>
        <end position="478"/>
    </location>
</feature>
<dbReference type="Proteomes" id="UP000515159">
    <property type="component" value="Chromosome 19"/>
</dbReference>
<evidence type="ECO:0000256" key="23">
    <source>
        <dbReference type="ARBA" id="ARBA00032917"/>
    </source>
</evidence>
<evidence type="ECO:0000256" key="2">
    <source>
        <dbReference type="ARBA" id="ARBA00004251"/>
    </source>
</evidence>
<keyword evidence="10" id="KW-0130">Cell adhesion</keyword>
<dbReference type="InterPro" id="IPR016187">
    <property type="entry name" value="CTDL_fold"/>
</dbReference>
<feature type="compositionally biased region" description="Polar residues" evidence="25">
    <location>
        <begin position="208"/>
        <end position="219"/>
    </location>
</feature>
<feature type="compositionally biased region" description="Polar residues" evidence="25">
    <location>
        <begin position="232"/>
        <end position="241"/>
    </location>
</feature>
<evidence type="ECO:0000256" key="1">
    <source>
        <dbReference type="ARBA" id="ARBA00004105"/>
    </source>
</evidence>
<feature type="compositionally biased region" description="Basic and acidic residues" evidence="25">
    <location>
        <begin position="384"/>
        <end position="410"/>
    </location>
</feature>
<dbReference type="RefSeq" id="XP_033784572.1">
    <property type="nucleotide sequence ID" value="XM_033928681.1"/>
</dbReference>
<keyword evidence="9 27" id="KW-0732">Signal</keyword>
<dbReference type="PRINTS" id="PR01265">
    <property type="entry name" value="LINKMODULE"/>
</dbReference>
<dbReference type="GO" id="GO:0009653">
    <property type="term" value="P:anatomical structure morphogenesis"/>
    <property type="evidence" value="ECO:0007669"/>
    <property type="project" value="UniProtKB-ARBA"/>
</dbReference>
<protein>
    <recommendedName>
        <fullName evidence="4">CD44 antigen</fullName>
    </recommendedName>
    <alternativeName>
        <fullName evidence="22">GP90 lymphocyte homing/adhesion receptor</fullName>
    </alternativeName>
    <alternativeName>
        <fullName evidence="21">HUTCH-I</fullName>
    </alternativeName>
    <alternativeName>
        <fullName evidence="23">Hermes antigen</fullName>
    </alternativeName>
    <alternativeName>
        <fullName evidence="20">Hyaluronate receptor</fullName>
    </alternativeName>
    <alternativeName>
        <fullName evidence="18">Phagocytic glycoprotein 1</fullName>
    </alternativeName>
    <alternativeName>
        <fullName evidence="19">Phagocytic glycoprotein I</fullName>
    </alternativeName>
</protein>
<dbReference type="GO" id="GO:0042981">
    <property type="term" value="P:regulation of apoptotic process"/>
    <property type="evidence" value="ECO:0007669"/>
    <property type="project" value="UniProtKB-ARBA"/>
</dbReference>
<evidence type="ECO:0000256" key="19">
    <source>
        <dbReference type="ARBA" id="ARBA00029928"/>
    </source>
</evidence>
<dbReference type="CTD" id="960"/>
<evidence type="ECO:0000256" key="24">
    <source>
        <dbReference type="PROSITE-ProRule" id="PRU00323"/>
    </source>
</evidence>
<evidence type="ECO:0000256" key="13">
    <source>
        <dbReference type="ARBA" id="ARBA00023136"/>
    </source>
</evidence>
<evidence type="ECO:0000256" key="3">
    <source>
        <dbReference type="ARBA" id="ARBA00004613"/>
    </source>
</evidence>
<evidence type="ECO:0000256" key="27">
    <source>
        <dbReference type="SAM" id="SignalP"/>
    </source>
</evidence>
<evidence type="ECO:0000256" key="12">
    <source>
        <dbReference type="ARBA" id="ARBA00022989"/>
    </source>
</evidence>
<feature type="compositionally biased region" description="Polar residues" evidence="25">
    <location>
        <begin position="163"/>
        <end position="176"/>
    </location>
</feature>
<dbReference type="SMART" id="SM00445">
    <property type="entry name" value="LINK"/>
    <property type="match status" value="1"/>
</dbReference>
<sequence length="550" mass="61499">MARLLCCFIFGLYWLHSSRADLAVLNITCRYRGVFHVEKDHRYSLTRDEGVELCQLLNSSLATMKQLERAYAIGFETCRYGWIEENIVVPRIHPHPICAANNTGIYVLTSNITDRYDVYCFNASETKKKVCDPVILPPSLTLYQEDKTDQKEQEPQPLGPGSGTETPYQEKATPSKSDSQIDHDEKDDDDPSHKQMTQDPDYVEPGIDTTTAGYSQTKADSFIPGGFDYFNEATTEPSSPVATGDEDNLIQIKQHPISTSVPDTSETPDAEDKNIVVPPQKETHPDETHPDKTHPEETQTDETHPDETHPEQTQTDETHPDETHPEQTQTDETHPDETHPEQTQTDETHPDETHPEQTQTDVTQTDETHPDEAHPDETQTDEAYPDKTHPDEAHPDETHPDETQTDEAHPDGTQTGTDTETDDSNSQHNKGDRSGGLSGSQETTDAPGLRKARVPDWLIVTVSLISLALILAVCIAVNSRRRCGHKKKLVINGSKGPVEDGRMEEVNGEASRSQEMVHLVHQEHTSDTSGRLMSAEQIRNQQQVDMKIGV</sequence>
<keyword evidence="13 26" id="KW-0472">Membrane</keyword>
<evidence type="ECO:0000256" key="17">
    <source>
        <dbReference type="ARBA" id="ARBA00023273"/>
    </source>
</evidence>
<keyword evidence="15" id="KW-0675">Receptor</keyword>
<evidence type="ECO:0000256" key="18">
    <source>
        <dbReference type="ARBA" id="ARBA00029917"/>
    </source>
</evidence>
<dbReference type="GO" id="GO:0005902">
    <property type="term" value="C:microvillus"/>
    <property type="evidence" value="ECO:0007669"/>
    <property type="project" value="UniProtKB-SubCell"/>
</dbReference>
<name>A0A6P8P5U8_GEOSA</name>
<dbReference type="InterPro" id="IPR043210">
    <property type="entry name" value="CD44_antigen-like"/>
</dbReference>
<proteinExistence type="predicted"/>
<dbReference type="InterPro" id="IPR016186">
    <property type="entry name" value="C-type_lectin-like/link_sf"/>
</dbReference>
<evidence type="ECO:0000313" key="30">
    <source>
        <dbReference type="RefSeq" id="XP_033784572.1"/>
    </source>
</evidence>
<evidence type="ECO:0000313" key="29">
    <source>
        <dbReference type="Proteomes" id="UP000515159"/>
    </source>
</evidence>
<dbReference type="GO" id="GO:0016323">
    <property type="term" value="C:basolateral plasma membrane"/>
    <property type="evidence" value="ECO:0007669"/>
    <property type="project" value="TreeGrafter"/>
</dbReference>
<dbReference type="GO" id="GO:0048731">
    <property type="term" value="P:system development"/>
    <property type="evidence" value="ECO:0007669"/>
    <property type="project" value="UniProtKB-ARBA"/>
</dbReference>
<keyword evidence="12 26" id="KW-1133">Transmembrane helix</keyword>
<dbReference type="GO" id="GO:0005540">
    <property type="term" value="F:hyaluronic acid binding"/>
    <property type="evidence" value="ECO:0007669"/>
    <property type="project" value="InterPro"/>
</dbReference>
<dbReference type="GO" id="GO:0035692">
    <property type="term" value="C:macrophage migration inhibitory factor receptor complex"/>
    <property type="evidence" value="ECO:0007669"/>
    <property type="project" value="TreeGrafter"/>
</dbReference>
<evidence type="ECO:0000256" key="21">
    <source>
        <dbReference type="ARBA" id="ARBA00031823"/>
    </source>
</evidence>
<accession>A0A6P8P5U8</accession>
<feature type="compositionally biased region" description="Basic and acidic residues" evidence="25">
    <location>
        <begin position="144"/>
        <end position="154"/>
    </location>
</feature>
<dbReference type="FunFam" id="3.10.100.10:FF:000004">
    <property type="entry name" value="CD44 antigen isoform X2"/>
    <property type="match status" value="1"/>
</dbReference>
<evidence type="ECO:0000256" key="22">
    <source>
        <dbReference type="ARBA" id="ARBA00032514"/>
    </source>
</evidence>
<evidence type="ECO:0000256" key="4">
    <source>
        <dbReference type="ARBA" id="ARBA00020474"/>
    </source>
</evidence>
<evidence type="ECO:0000256" key="14">
    <source>
        <dbReference type="ARBA" id="ARBA00023157"/>
    </source>
</evidence>
<keyword evidence="7" id="KW-0597">Phosphoprotein</keyword>
<keyword evidence="5" id="KW-1003">Cell membrane</keyword>
<keyword evidence="8 26" id="KW-0812">Transmembrane</keyword>
<evidence type="ECO:0000256" key="9">
    <source>
        <dbReference type="ARBA" id="ARBA00022729"/>
    </source>
</evidence>
<feature type="region of interest" description="Disordered" evidence="25">
    <location>
        <begin position="144"/>
        <end position="448"/>
    </location>
</feature>
<dbReference type="PANTHER" id="PTHR10225:SF6">
    <property type="entry name" value="CD44 ANTIGEN"/>
    <property type="match status" value="1"/>
</dbReference>
<evidence type="ECO:0000256" key="16">
    <source>
        <dbReference type="ARBA" id="ARBA00023180"/>
    </source>
</evidence>
<dbReference type="PRINTS" id="PR00658">
    <property type="entry name" value="CD44"/>
</dbReference>